<comment type="cofactor">
    <cofactor evidence="1">
        <name>pyridoxal 5'-phosphate</name>
        <dbReference type="ChEBI" id="CHEBI:597326"/>
    </cofactor>
</comment>
<dbReference type="CDD" id="cd00609">
    <property type="entry name" value="AAT_like"/>
    <property type="match status" value="1"/>
</dbReference>
<dbReference type="Gene3D" id="3.40.640.10">
    <property type="entry name" value="Type I PLP-dependent aspartate aminotransferase-like (Major domain)"/>
    <property type="match status" value="1"/>
</dbReference>
<feature type="domain" description="Aminotransferase class I/classII large" evidence="4">
    <location>
        <begin position="32"/>
        <end position="391"/>
    </location>
</feature>
<accession>A0ABY4SGD6</accession>
<dbReference type="PANTHER" id="PTHR42832:SF3">
    <property type="entry name" value="L-GLUTAMINE--4-(METHYLSULFANYL)-2-OXOBUTANOATE AMINOTRANSFERASE"/>
    <property type="match status" value="1"/>
</dbReference>
<sequence>MNPLLHRLQPYPFERLRQLTRDIMPNPALRPISLGLGEPRHPTPALIEEALTSSLKGLSSYPATAGDPQLREAAAGWLQRRYGVAVDAATQVLPVNGSREALFSLAQSVIDPTRPGATVVCPNPFYQIYEGAALLSGAEVAFANSDPARNFAPDWSQIDGATWARTQLVYVCSPGNPTGAVMPLDEWRTLFELSDRHGFVIASDECYSEIYFRDEPPLGGLQAAKALGRDDFRRLVMLTSLSKRSNVPGMRSGFVAGDAEVMKQFLLYRTYHGSAMSPVVQSASIAAWNDEDHVVANRELYRTKFAQVTPVLQAVMDVALPDASFYLWAGVPAAFNGDDIAFARGLLAQYNVAVLPGSLLARSAHGSNPGAGRVRLALVAEVAECLEAAQRIASYVKSL</sequence>
<organism evidence="5 6">
    <name type="scientific">Aquincola tertiaricarbonis</name>
    <dbReference type="NCBI Taxonomy" id="391953"/>
    <lineage>
        <taxon>Bacteria</taxon>
        <taxon>Pseudomonadati</taxon>
        <taxon>Pseudomonadota</taxon>
        <taxon>Betaproteobacteria</taxon>
        <taxon>Burkholderiales</taxon>
        <taxon>Sphaerotilaceae</taxon>
        <taxon>Aquincola</taxon>
    </lineage>
</organism>
<dbReference type="PANTHER" id="PTHR42832">
    <property type="entry name" value="AMINO ACID AMINOTRANSFERASE"/>
    <property type="match status" value="1"/>
</dbReference>
<evidence type="ECO:0000313" key="6">
    <source>
        <dbReference type="Proteomes" id="UP001056201"/>
    </source>
</evidence>
<dbReference type="InterPro" id="IPR019878">
    <property type="entry name" value="DapC_beta/gammaproteobac"/>
</dbReference>
<keyword evidence="5" id="KW-0645">Protease</keyword>
<gene>
    <name evidence="5" type="primary">dapC</name>
    <name evidence="5" type="ORF">MW290_19730</name>
</gene>
<dbReference type="Proteomes" id="UP001056201">
    <property type="component" value="Chromosome 2"/>
</dbReference>
<keyword evidence="2 5" id="KW-0032">Aminotransferase</keyword>
<keyword evidence="3 5" id="KW-0808">Transferase</keyword>
<evidence type="ECO:0000259" key="4">
    <source>
        <dbReference type="Pfam" id="PF00155"/>
    </source>
</evidence>
<protein>
    <submittedName>
        <fullName evidence="5">Succinyldiaminopimelate transaminase</fullName>
        <ecNumber evidence="5">2.6.1.17</ecNumber>
    </submittedName>
</protein>
<dbReference type="InterPro" id="IPR015421">
    <property type="entry name" value="PyrdxlP-dep_Trfase_major"/>
</dbReference>
<dbReference type="InterPro" id="IPR015422">
    <property type="entry name" value="PyrdxlP-dep_Trfase_small"/>
</dbReference>
<dbReference type="Pfam" id="PF00155">
    <property type="entry name" value="Aminotran_1_2"/>
    <property type="match status" value="1"/>
</dbReference>
<name>A0ABY4SGD6_AQUTE</name>
<dbReference type="InterPro" id="IPR004839">
    <property type="entry name" value="Aminotransferase_I/II_large"/>
</dbReference>
<evidence type="ECO:0000313" key="5">
    <source>
        <dbReference type="EMBL" id="URI11192.1"/>
    </source>
</evidence>
<evidence type="ECO:0000256" key="2">
    <source>
        <dbReference type="ARBA" id="ARBA00022576"/>
    </source>
</evidence>
<dbReference type="NCBIfam" id="TIGR03538">
    <property type="entry name" value="DapC_gpp"/>
    <property type="match status" value="1"/>
</dbReference>
<dbReference type="EC" id="2.6.1.17" evidence="5"/>
<dbReference type="RefSeq" id="WP_250199392.1">
    <property type="nucleotide sequence ID" value="NZ_CP097636.1"/>
</dbReference>
<dbReference type="Gene3D" id="3.90.1150.10">
    <property type="entry name" value="Aspartate Aminotransferase, domain 1"/>
    <property type="match status" value="1"/>
</dbReference>
<evidence type="ECO:0000256" key="3">
    <source>
        <dbReference type="ARBA" id="ARBA00022679"/>
    </source>
</evidence>
<proteinExistence type="predicted"/>
<dbReference type="GO" id="GO:0009016">
    <property type="term" value="F:succinyldiaminopimelate transaminase activity"/>
    <property type="evidence" value="ECO:0007669"/>
    <property type="project" value="UniProtKB-EC"/>
</dbReference>
<dbReference type="GO" id="GO:0004177">
    <property type="term" value="F:aminopeptidase activity"/>
    <property type="evidence" value="ECO:0007669"/>
    <property type="project" value="UniProtKB-KW"/>
</dbReference>
<dbReference type="EMBL" id="CP097636">
    <property type="protein sequence ID" value="URI11192.1"/>
    <property type="molecule type" value="Genomic_DNA"/>
</dbReference>
<keyword evidence="5" id="KW-0378">Hydrolase</keyword>
<dbReference type="InterPro" id="IPR050881">
    <property type="entry name" value="LL-DAP_aminotransferase"/>
</dbReference>
<keyword evidence="6" id="KW-1185">Reference proteome</keyword>
<evidence type="ECO:0000256" key="1">
    <source>
        <dbReference type="ARBA" id="ARBA00001933"/>
    </source>
</evidence>
<dbReference type="SUPFAM" id="SSF53383">
    <property type="entry name" value="PLP-dependent transferases"/>
    <property type="match status" value="1"/>
</dbReference>
<reference evidence="5" key="1">
    <citation type="submission" date="2022-05" db="EMBL/GenBank/DDBJ databases">
        <title>An RpoN-dependent PEP-CTERM gene is involved in floc formation of an Aquincola tertiaricarbonis strain.</title>
        <authorList>
            <person name="Qiu D."/>
            <person name="Xia M."/>
        </authorList>
    </citation>
    <scope>NUCLEOTIDE SEQUENCE</scope>
    <source>
        <strain evidence="5">RN12</strain>
    </source>
</reference>
<dbReference type="InterPro" id="IPR015424">
    <property type="entry name" value="PyrdxlP-dep_Trfase"/>
</dbReference>
<keyword evidence="5" id="KW-0031">Aminopeptidase</keyword>